<dbReference type="SMART" id="SM00490">
    <property type="entry name" value="HELICc"/>
    <property type="match status" value="1"/>
</dbReference>
<dbReference type="CDD" id="cd00085">
    <property type="entry name" value="HNHc"/>
    <property type="match status" value="1"/>
</dbReference>
<feature type="coiled-coil region" evidence="2">
    <location>
        <begin position="19"/>
        <end position="53"/>
    </location>
</feature>
<evidence type="ECO:0000313" key="5">
    <source>
        <dbReference type="EMBL" id="KAF6171727.1"/>
    </source>
</evidence>
<dbReference type="GO" id="GO:0004520">
    <property type="term" value="F:DNA endonuclease activity"/>
    <property type="evidence" value="ECO:0007669"/>
    <property type="project" value="TreeGrafter"/>
</dbReference>
<evidence type="ECO:0000256" key="2">
    <source>
        <dbReference type="SAM" id="Coils"/>
    </source>
</evidence>
<dbReference type="CDD" id="cd18793">
    <property type="entry name" value="SF2_C_SNF"/>
    <property type="match status" value="1"/>
</dbReference>
<feature type="region of interest" description="Disordered" evidence="3">
    <location>
        <begin position="362"/>
        <end position="386"/>
    </location>
</feature>
<dbReference type="GO" id="GO:0016787">
    <property type="term" value="F:hydrolase activity"/>
    <property type="evidence" value="ECO:0007669"/>
    <property type="project" value="UniProtKB-KW"/>
</dbReference>
<dbReference type="Pfam" id="PF01844">
    <property type="entry name" value="HNH"/>
    <property type="match status" value="1"/>
</dbReference>
<organism evidence="5 6">
    <name type="scientific">Kingdonia uniflora</name>
    <dbReference type="NCBI Taxonomy" id="39325"/>
    <lineage>
        <taxon>Eukaryota</taxon>
        <taxon>Viridiplantae</taxon>
        <taxon>Streptophyta</taxon>
        <taxon>Embryophyta</taxon>
        <taxon>Tracheophyta</taxon>
        <taxon>Spermatophyta</taxon>
        <taxon>Magnoliopsida</taxon>
        <taxon>Ranunculales</taxon>
        <taxon>Circaeasteraceae</taxon>
        <taxon>Kingdonia</taxon>
    </lineage>
</organism>
<keyword evidence="6" id="KW-1185">Reference proteome</keyword>
<dbReference type="Proteomes" id="UP000541444">
    <property type="component" value="Unassembled WGS sequence"/>
</dbReference>
<evidence type="ECO:0000256" key="1">
    <source>
        <dbReference type="ARBA" id="ARBA00022801"/>
    </source>
</evidence>
<gene>
    <name evidence="5" type="ORF">GIB67_007248</name>
</gene>
<name>A0A7J7NWZ4_9MAGN</name>
<comment type="caution">
    <text evidence="5">The sequence shown here is derived from an EMBL/GenBank/DDBJ whole genome shotgun (WGS) entry which is preliminary data.</text>
</comment>
<dbReference type="InterPro" id="IPR003615">
    <property type="entry name" value="HNH_nuc"/>
</dbReference>
<dbReference type="SUPFAM" id="SSF52540">
    <property type="entry name" value="P-loop containing nucleoside triphosphate hydrolases"/>
    <property type="match status" value="1"/>
</dbReference>
<reference evidence="5 6" key="1">
    <citation type="journal article" date="2020" name="IScience">
        <title>Genome Sequencing of the Endangered Kingdonia uniflora (Circaeasteraceae, Ranunculales) Reveals Potential Mechanisms of Evolutionary Specialization.</title>
        <authorList>
            <person name="Sun Y."/>
            <person name="Deng T."/>
            <person name="Zhang A."/>
            <person name="Moore M.J."/>
            <person name="Landis J.B."/>
            <person name="Lin N."/>
            <person name="Zhang H."/>
            <person name="Zhang X."/>
            <person name="Huang J."/>
            <person name="Zhang X."/>
            <person name="Sun H."/>
            <person name="Wang H."/>
        </authorList>
    </citation>
    <scope>NUCLEOTIDE SEQUENCE [LARGE SCALE GENOMIC DNA]</scope>
    <source>
        <strain evidence="5">TB1705</strain>
        <tissue evidence="5">Leaf</tissue>
    </source>
</reference>
<sequence length="921" mass="103724">MDLDSSRHYIDKVKKKEYLKKEIDMEQDLDDEIHELELQMMQKRMKILQLKQKRKLTEQDPRGSYYQEMFNISNSSERHCSLGDSTPPLKYQNYKEDFKSSSGCNEKSSNYLNRIIQMTPVFPMVDNLPLLGLLKDMHVTCICNNPWRMAELFLGILVELLFANKFVFSLISDNTERHRNPRQLSFQELGIAKLSGFREWLSIHPIIAEREHPGSMNMNLKTHKMLVFAHHLKVLDGVQEFLCEKEIGFVRIDGNTLARDRQSAVQTFRSSPEIKIAIIGITAGGVGIDFSSAQNVVFLEMPQSTSEMQQDTTDESRWHNLNKSLHRVSSMMNGKYDAIQEITVERVSDLCFEGYVSECQVSEENDTKDPKSKASSANPVNVTDSTGNESALAGIASCNELSEIEISNAKSSDVNIGMETVEEVPDTDGSDEHAQADSISLSQADYLHLGDSVPRYASVILRIGTPDRIITTKLNEASYKIAGSVHTSKVTLFLSGETTLLNLSMLQASKTVSAASKGDESVPVDLIVSDSDSLISADSLRFEVSQYTGRVHLYTCIPGKDTRPKPLFENFRPEELQLTHVSDENTNKQTDRKCIKKSPAYKHILLEFVKQWNNLRPIEQKKLFGKPLQLPLGLELCYLQESINHGAGGLLKGGSKRRATPLHEIIYALPENAEWKTISLSTGNQKKGRQYTQAWSMSGEPLCKLCQKQCEGKLAKIPQFFEDLFCNLACFEEYRTRTSGRWLREELFKIEHGVCTMCNLDCHKLVCSIKPLSAAKRREYIERVAPNVASRKKLLSRLVSEAIEGNAWHADHIVPVSEGGGECNLDNIRTLCVACHYKVTAALCNDTRVRRNKAKKQLKAIMRGLKDDFYTKQSTSDLKEGENLKIGENPIEDELVIRVPGSAYTASSSKVPAESEEQYAS</sequence>
<dbReference type="GO" id="GO:0031297">
    <property type="term" value="P:replication fork processing"/>
    <property type="evidence" value="ECO:0007669"/>
    <property type="project" value="TreeGrafter"/>
</dbReference>
<evidence type="ECO:0000259" key="4">
    <source>
        <dbReference type="PROSITE" id="PS51194"/>
    </source>
</evidence>
<dbReference type="GO" id="GO:0006281">
    <property type="term" value="P:DNA repair"/>
    <property type="evidence" value="ECO:0007669"/>
    <property type="project" value="TreeGrafter"/>
</dbReference>
<dbReference type="AlphaFoldDB" id="A0A7J7NWZ4"/>
<keyword evidence="2" id="KW-0175">Coiled coil</keyword>
<dbReference type="InterPro" id="IPR027417">
    <property type="entry name" value="P-loop_NTPase"/>
</dbReference>
<dbReference type="EMBL" id="JACGCM010000455">
    <property type="protein sequence ID" value="KAF6171727.1"/>
    <property type="molecule type" value="Genomic_DNA"/>
</dbReference>
<dbReference type="InterPro" id="IPR001650">
    <property type="entry name" value="Helicase_C-like"/>
</dbReference>
<feature type="compositionally biased region" description="Polar residues" evidence="3">
    <location>
        <begin position="373"/>
        <end position="386"/>
    </location>
</feature>
<feature type="domain" description="Helicase C-terminal" evidence="4">
    <location>
        <begin position="215"/>
        <end position="367"/>
    </location>
</feature>
<accession>A0A7J7NWZ4</accession>
<dbReference type="InterPro" id="IPR049730">
    <property type="entry name" value="SNF2/RAD54-like_C"/>
</dbReference>
<dbReference type="OrthoDB" id="2801544at2759"/>
<evidence type="ECO:0000313" key="6">
    <source>
        <dbReference type="Proteomes" id="UP000541444"/>
    </source>
</evidence>
<proteinExistence type="predicted"/>
<dbReference type="GO" id="GO:0003676">
    <property type="term" value="F:nucleic acid binding"/>
    <property type="evidence" value="ECO:0007669"/>
    <property type="project" value="InterPro"/>
</dbReference>
<dbReference type="SMART" id="SM00507">
    <property type="entry name" value="HNHc"/>
    <property type="match status" value="1"/>
</dbReference>
<dbReference type="Gene3D" id="3.40.50.300">
    <property type="entry name" value="P-loop containing nucleotide triphosphate hydrolases"/>
    <property type="match status" value="1"/>
</dbReference>
<dbReference type="PROSITE" id="PS51194">
    <property type="entry name" value="HELICASE_CTER"/>
    <property type="match status" value="1"/>
</dbReference>
<dbReference type="GO" id="GO:0008270">
    <property type="term" value="F:zinc ion binding"/>
    <property type="evidence" value="ECO:0007669"/>
    <property type="project" value="InterPro"/>
</dbReference>
<dbReference type="GO" id="GO:0043596">
    <property type="term" value="C:nuclear replication fork"/>
    <property type="evidence" value="ECO:0007669"/>
    <property type="project" value="TreeGrafter"/>
</dbReference>
<dbReference type="Gene3D" id="1.10.30.50">
    <property type="match status" value="1"/>
</dbReference>
<dbReference type="Pfam" id="PF00271">
    <property type="entry name" value="Helicase_C"/>
    <property type="match status" value="1"/>
</dbReference>
<keyword evidence="1" id="KW-0378">Hydrolase</keyword>
<dbReference type="PANTHER" id="PTHR45766">
    <property type="entry name" value="DNA ANNEALING HELICASE AND ENDONUCLEASE ZRANB3 FAMILY MEMBER"/>
    <property type="match status" value="1"/>
</dbReference>
<dbReference type="PANTHER" id="PTHR45766:SF5">
    <property type="entry name" value="SNF2 DOMAIN-CONTAINING PROTEIN _ HELICASE DOMAIN-CONTAINING PROTEIN _ HNH ENDONUCLEASE DOMAIN-CONTAINING PROTEIN"/>
    <property type="match status" value="1"/>
</dbReference>
<evidence type="ECO:0000256" key="3">
    <source>
        <dbReference type="SAM" id="MobiDB-lite"/>
    </source>
</evidence>
<protein>
    <recommendedName>
        <fullName evidence="4">Helicase C-terminal domain-containing protein</fullName>
    </recommendedName>
</protein>
<dbReference type="InterPro" id="IPR002711">
    <property type="entry name" value="HNH"/>
</dbReference>